<dbReference type="EMBL" id="UYSU01049712">
    <property type="protein sequence ID" value="VDM06224.1"/>
    <property type="molecule type" value="Genomic_DNA"/>
</dbReference>
<dbReference type="PANTHER" id="PTHR12295:SF30">
    <property type="entry name" value="PROTEIN FURRY"/>
    <property type="match status" value="1"/>
</dbReference>
<dbReference type="GO" id="GO:0005938">
    <property type="term" value="C:cell cortex"/>
    <property type="evidence" value="ECO:0007669"/>
    <property type="project" value="TreeGrafter"/>
</dbReference>
<sequence length="191" mass="21663">PQDTHTNDVICEKHTDTQNKLQSIVNGLFPKGSKAVLPKNVSSGVFVKLIQFIAQEKLDFAMTEIIFDLLGVNRLPKPRMNIGLCAFLLIAHGLQQRDGEPPMPQEQSGTHNYHYYYSGQLQPHRMGYVRRSFHGTTLDDALCERLGIQPYLTPVRKAFEAILRLLDVHVCRNMMPPKQNVAVRDVEEPLS</sequence>
<dbReference type="Pfam" id="PF14222">
    <property type="entry name" value="MOR2-PAG1_N"/>
    <property type="match status" value="1"/>
</dbReference>
<dbReference type="STRING" id="70667.A0A183TTP0"/>
<dbReference type="PANTHER" id="PTHR12295">
    <property type="entry name" value="FURRY-RELATED"/>
    <property type="match status" value="1"/>
</dbReference>
<dbReference type="GO" id="GO:0000902">
    <property type="term" value="P:cell morphogenesis"/>
    <property type="evidence" value="ECO:0007669"/>
    <property type="project" value="InterPro"/>
</dbReference>
<dbReference type="InterPro" id="IPR039867">
    <property type="entry name" value="Furry/Tao3/Mor2"/>
</dbReference>
<dbReference type="Proteomes" id="UP000275846">
    <property type="component" value="Unassembled WGS sequence"/>
</dbReference>
<evidence type="ECO:0000313" key="3">
    <source>
        <dbReference type="Proteomes" id="UP000275846"/>
    </source>
</evidence>
<protein>
    <submittedName>
        <fullName evidence="4">MOR2-PAG1_N domain-containing protein</fullName>
    </submittedName>
</protein>
<dbReference type="InterPro" id="IPR025614">
    <property type="entry name" value="Cell_morpho_N"/>
</dbReference>
<reference evidence="4" key="1">
    <citation type="submission" date="2016-06" db="UniProtKB">
        <authorList>
            <consortium name="WormBaseParasite"/>
        </authorList>
    </citation>
    <scope>IDENTIFICATION</scope>
</reference>
<feature type="domain" description="Cell morphogenesis protein N-terminal" evidence="1">
    <location>
        <begin position="12"/>
        <end position="184"/>
    </location>
</feature>
<evidence type="ECO:0000259" key="1">
    <source>
        <dbReference type="Pfam" id="PF14222"/>
    </source>
</evidence>
<dbReference type="GO" id="GO:0031175">
    <property type="term" value="P:neuron projection development"/>
    <property type="evidence" value="ECO:0007669"/>
    <property type="project" value="TreeGrafter"/>
</dbReference>
<dbReference type="OrthoDB" id="6287725at2759"/>
<keyword evidence="3" id="KW-1185">Reference proteome</keyword>
<dbReference type="AlphaFoldDB" id="A0A183TTP0"/>
<dbReference type="GO" id="GO:0030427">
    <property type="term" value="C:site of polarized growth"/>
    <property type="evidence" value="ECO:0007669"/>
    <property type="project" value="TreeGrafter"/>
</dbReference>
<proteinExistence type="predicted"/>
<evidence type="ECO:0000313" key="4">
    <source>
        <dbReference type="WBParaSite" id="SSLN_0002057501-mRNA-1"/>
    </source>
</evidence>
<gene>
    <name evidence="2" type="ORF">SSLN_LOCUS19838</name>
</gene>
<accession>A0A183TTP0</accession>
<organism evidence="4">
    <name type="scientific">Schistocephalus solidus</name>
    <name type="common">Tapeworm</name>
    <dbReference type="NCBI Taxonomy" id="70667"/>
    <lineage>
        <taxon>Eukaryota</taxon>
        <taxon>Metazoa</taxon>
        <taxon>Spiralia</taxon>
        <taxon>Lophotrochozoa</taxon>
        <taxon>Platyhelminthes</taxon>
        <taxon>Cestoda</taxon>
        <taxon>Eucestoda</taxon>
        <taxon>Diphyllobothriidea</taxon>
        <taxon>Diphyllobothriidae</taxon>
        <taxon>Schistocephalus</taxon>
    </lineage>
</organism>
<evidence type="ECO:0000313" key="2">
    <source>
        <dbReference type="EMBL" id="VDM06224.1"/>
    </source>
</evidence>
<name>A0A183TTP0_SCHSO</name>
<reference evidence="2 3" key="2">
    <citation type="submission" date="2018-11" db="EMBL/GenBank/DDBJ databases">
        <authorList>
            <consortium name="Pathogen Informatics"/>
        </authorList>
    </citation>
    <scope>NUCLEOTIDE SEQUENCE [LARGE SCALE GENOMIC DNA]</scope>
    <source>
        <strain evidence="2 3">NST_G2</strain>
    </source>
</reference>
<dbReference type="WBParaSite" id="SSLN_0002057501-mRNA-1">
    <property type="protein sequence ID" value="SSLN_0002057501-mRNA-1"/>
    <property type="gene ID" value="SSLN_0002057501"/>
</dbReference>